<dbReference type="InterPro" id="IPR023186">
    <property type="entry name" value="IUNH"/>
</dbReference>
<accession>A0A4S8MU70</accession>
<dbReference type="Pfam" id="PF01156">
    <property type="entry name" value="IU_nuc_hydro"/>
    <property type="match status" value="1"/>
</dbReference>
<dbReference type="OrthoDB" id="5783963at2759"/>
<dbReference type="GO" id="GO:0008477">
    <property type="term" value="F:purine nucleosidase activity"/>
    <property type="evidence" value="ECO:0007669"/>
    <property type="project" value="TreeGrafter"/>
</dbReference>
<dbReference type="GO" id="GO:0006152">
    <property type="term" value="P:purine nucleoside catabolic process"/>
    <property type="evidence" value="ECO:0007669"/>
    <property type="project" value="TreeGrafter"/>
</dbReference>
<evidence type="ECO:0000313" key="5">
    <source>
        <dbReference type="EMBL" id="THV06747.1"/>
    </source>
</evidence>
<evidence type="ECO:0000256" key="1">
    <source>
        <dbReference type="ARBA" id="ARBA00009176"/>
    </source>
</evidence>
<organism evidence="5 6">
    <name type="scientific">Dendrothele bispora (strain CBS 962.96)</name>
    <dbReference type="NCBI Taxonomy" id="1314807"/>
    <lineage>
        <taxon>Eukaryota</taxon>
        <taxon>Fungi</taxon>
        <taxon>Dikarya</taxon>
        <taxon>Basidiomycota</taxon>
        <taxon>Agaricomycotina</taxon>
        <taxon>Agaricomycetes</taxon>
        <taxon>Agaricomycetidae</taxon>
        <taxon>Agaricales</taxon>
        <taxon>Agaricales incertae sedis</taxon>
        <taxon>Dendrothele</taxon>
    </lineage>
</organism>
<evidence type="ECO:0000313" key="6">
    <source>
        <dbReference type="Proteomes" id="UP000297245"/>
    </source>
</evidence>
<dbReference type="GO" id="GO:0005829">
    <property type="term" value="C:cytosol"/>
    <property type="evidence" value="ECO:0007669"/>
    <property type="project" value="TreeGrafter"/>
</dbReference>
<proteinExistence type="inferred from homology"/>
<reference evidence="5 6" key="1">
    <citation type="journal article" date="2019" name="Nat. Ecol. Evol.">
        <title>Megaphylogeny resolves global patterns of mushroom evolution.</title>
        <authorList>
            <person name="Varga T."/>
            <person name="Krizsan K."/>
            <person name="Foldi C."/>
            <person name="Dima B."/>
            <person name="Sanchez-Garcia M."/>
            <person name="Sanchez-Ramirez S."/>
            <person name="Szollosi G.J."/>
            <person name="Szarkandi J.G."/>
            <person name="Papp V."/>
            <person name="Albert L."/>
            <person name="Andreopoulos W."/>
            <person name="Angelini C."/>
            <person name="Antonin V."/>
            <person name="Barry K.W."/>
            <person name="Bougher N.L."/>
            <person name="Buchanan P."/>
            <person name="Buyck B."/>
            <person name="Bense V."/>
            <person name="Catcheside P."/>
            <person name="Chovatia M."/>
            <person name="Cooper J."/>
            <person name="Damon W."/>
            <person name="Desjardin D."/>
            <person name="Finy P."/>
            <person name="Geml J."/>
            <person name="Haridas S."/>
            <person name="Hughes K."/>
            <person name="Justo A."/>
            <person name="Karasinski D."/>
            <person name="Kautmanova I."/>
            <person name="Kiss B."/>
            <person name="Kocsube S."/>
            <person name="Kotiranta H."/>
            <person name="LaButti K.M."/>
            <person name="Lechner B.E."/>
            <person name="Liimatainen K."/>
            <person name="Lipzen A."/>
            <person name="Lukacs Z."/>
            <person name="Mihaltcheva S."/>
            <person name="Morgado L.N."/>
            <person name="Niskanen T."/>
            <person name="Noordeloos M.E."/>
            <person name="Ohm R.A."/>
            <person name="Ortiz-Santana B."/>
            <person name="Ovrebo C."/>
            <person name="Racz N."/>
            <person name="Riley R."/>
            <person name="Savchenko A."/>
            <person name="Shiryaev A."/>
            <person name="Soop K."/>
            <person name="Spirin V."/>
            <person name="Szebenyi C."/>
            <person name="Tomsovsky M."/>
            <person name="Tulloss R.E."/>
            <person name="Uehling J."/>
            <person name="Grigoriev I.V."/>
            <person name="Vagvolgyi C."/>
            <person name="Papp T."/>
            <person name="Martin F.M."/>
            <person name="Miettinen O."/>
            <person name="Hibbett D.S."/>
            <person name="Nagy L.G."/>
        </authorList>
    </citation>
    <scope>NUCLEOTIDE SEQUENCE [LARGE SCALE GENOMIC DNA]</scope>
    <source>
        <strain evidence="5 6">CBS 962.96</strain>
    </source>
</reference>
<dbReference type="Proteomes" id="UP000297245">
    <property type="component" value="Unassembled WGS sequence"/>
</dbReference>
<keyword evidence="3" id="KW-0326">Glycosidase</keyword>
<keyword evidence="6" id="KW-1185">Reference proteome</keyword>
<dbReference type="PANTHER" id="PTHR12304">
    <property type="entry name" value="INOSINE-URIDINE PREFERRING NUCLEOSIDE HYDROLASE"/>
    <property type="match status" value="1"/>
</dbReference>
<name>A0A4S8MU70_DENBC</name>
<evidence type="ECO:0000259" key="4">
    <source>
        <dbReference type="Pfam" id="PF01156"/>
    </source>
</evidence>
<dbReference type="EMBL" id="ML179041">
    <property type="protein sequence ID" value="THV06747.1"/>
    <property type="molecule type" value="Genomic_DNA"/>
</dbReference>
<dbReference type="AlphaFoldDB" id="A0A4S8MU70"/>
<gene>
    <name evidence="5" type="ORF">K435DRAFT_743278</name>
</gene>
<sequence length="419" mass="46069">MSRIPVIIDTDPGVDDIVALLFALASPEIEILAIIVSYGNTDIESSYLNVFKTFQAVSRHIEKHSQDAGRFPNLSSTVKPIILARGSDGPLQGELHSAQYFHGRDGLGGIQERHSELDVFPDASHPQIIVSEKSGVDVALNLIDASEHESITYIALGPLTNLAKMTRRNRELVKSKLGRVVCMGGALDVPGNTSPVAEFNFFADPYAVKELLCPHDPTSGFPLDKFFMLPLDITTPHELPFPAYKASVDSAFESAARPSSASDKSPLTHFTSSFLEQTRVIMLQFGKDAMELHDIVAMWFALSNPPRKNTLNFGWKVSKRVFDIERTGELTRGMLVVDRRQDESAYALGANRAEVQAKLEKTAKERGHHPHEDFPVQVQVESATEVNKSDAVGVLCVTDTPGPEALLNMLLERVWGVGR</sequence>
<dbReference type="Gene3D" id="3.90.245.10">
    <property type="entry name" value="Ribonucleoside hydrolase-like"/>
    <property type="match status" value="1"/>
</dbReference>
<evidence type="ECO:0000256" key="2">
    <source>
        <dbReference type="ARBA" id="ARBA00022801"/>
    </source>
</evidence>
<dbReference type="SUPFAM" id="SSF53590">
    <property type="entry name" value="Nucleoside hydrolase"/>
    <property type="match status" value="1"/>
</dbReference>
<feature type="domain" description="Inosine/uridine-preferring nucleoside hydrolase" evidence="4">
    <location>
        <begin position="6"/>
        <end position="347"/>
    </location>
</feature>
<keyword evidence="2 5" id="KW-0378">Hydrolase</keyword>
<dbReference type="InterPro" id="IPR001910">
    <property type="entry name" value="Inosine/uridine_hydrolase_dom"/>
</dbReference>
<evidence type="ECO:0000256" key="3">
    <source>
        <dbReference type="ARBA" id="ARBA00023295"/>
    </source>
</evidence>
<comment type="similarity">
    <text evidence="1">Belongs to the IUNH family.</text>
</comment>
<dbReference type="PANTHER" id="PTHR12304:SF56">
    <property type="entry name" value="HYDROLASE, PUTATIVE (AFU_ORTHOLOGUE AFUA_1G11790)-RELATED"/>
    <property type="match status" value="1"/>
</dbReference>
<protein>
    <submittedName>
        <fullName evidence="5">Nucleoside hydrolase</fullName>
    </submittedName>
</protein>
<dbReference type="InterPro" id="IPR036452">
    <property type="entry name" value="Ribo_hydro-like"/>
</dbReference>